<dbReference type="PROSITE" id="PS51257">
    <property type="entry name" value="PROKAR_LIPOPROTEIN"/>
    <property type="match status" value="1"/>
</dbReference>
<dbReference type="AlphaFoldDB" id="A0A3E4JUC6"/>
<evidence type="ECO:0000313" key="1">
    <source>
        <dbReference type="EMBL" id="RGJ90954.1"/>
    </source>
</evidence>
<evidence type="ECO:0000313" key="2">
    <source>
        <dbReference type="Proteomes" id="UP000260640"/>
    </source>
</evidence>
<protein>
    <submittedName>
        <fullName evidence="1">Uncharacterized protein</fullName>
    </submittedName>
</protein>
<dbReference type="RefSeq" id="WP_117699624.1">
    <property type="nucleotide sequence ID" value="NZ_JAKKXI010000009.1"/>
</dbReference>
<name>A0A3E4JUC6_PHOVU</name>
<reference evidence="1 2" key="1">
    <citation type="submission" date="2018-08" db="EMBL/GenBank/DDBJ databases">
        <title>A genome reference for cultivated species of the human gut microbiota.</title>
        <authorList>
            <person name="Zou Y."/>
            <person name="Xue W."/>
            <person name="Luo G."/>
        </authorList>
    </citation>
    <scope>NUCLEOTIDE SEQUENCE [LARGE SCALE GENOMIC DNA]</scope>
    <source>
        <strain evidence="1 2">TM05-16</strain>
    </source>
</reference>
<comment type="caution">
    <text evidence="1">The sequence shown here is derived from an EMBL/GenBank/DDBJ whole genome shotgun (WGS) entry which is preliminary data.</text>
</comment>
<dbReference type="Proteomes" id="UP000260640">
    <property type="component" value="Unassembled WGS sequence"/>
</dbReference>
<proteinExistence type="predicted"/>
<dbReference type="EMBL" id="QSPP01000007">
    <property type="protein sequence ID" value="RGJ90954.1"/>
    <property type="molecule type" value="Genomic_DNA"/>
</dbReference>
<organism evidence="1 2">
    <name type="scientific">Phocaeicola vulgatus</name>
    <name type="common">Bacteroides vulgatus</name>
    <dbReference type="NCBI Taxonomy" id="821"/>
    <lineage>
        <taxon>Bacteria</taxon>
        <taxon>Pseudomonadati</taxon>
        <taxon>Bacteroidota</taxon>
        <taxon>Bacteroidia</taxon>
        <taxon>Bacteroidales</taxon>
        <taxon>Bacteroidaceae</taxon>
        <taxon>Phocaeicola</taxon>
    </lineage>
</organism>
<accession>A0A3E4JUC6</accession>
<gene>
    <name evidence="1" type="ORF">DXD46_04585</name>
</gene>
<sequence>MKKLLLCLLSGVMSLTSCESSDPEGLADPMKWSTVPSGLKNGELKVEAEGGSSLFACKNYKSFWISSVKEEGKFKENTSYKEFDGGWYLVKIEDNELKVIINRNETNASRSFTVCVEAGNAFDEFKFVQDAARQ</sequence>